<keyword evidence="3 6" id="KW-0812">Transmembrane</keyword>
<evidence type="ECO:0000256" key="1">
    <source>
        <dbReference type="ARBA" id="ARBA00004141"/>
    </source>
</evidence>
<comment type="caution">
    <text evidence="8">The sequence shown here is derived from an EMBL/GenBank/DDBJ whole genome shotgun (WGS) entry which is preliminary data.</text>
</comment>
<evidence type="ECO:0000256" key="6">
    <source>
        <dbReference type="SAM" id="Phobius"/>
    </source>
</evidence>
<feature type="transmembrane region" description="Helical" evidence="6">
    <location>
        <begin position="266"/>
        <end position="284"/>
    </location>
</feature>
<feature type="transmembrane region" description="Helical" evidence="6">
    <location>
        <begin position="27"/>
        <end position="46"/>
    </location>
</feature>
<feature type="transmembrane region" description="Helical" evidence="6">
    <location>
        <begin position="423"/>
        <end position="445"/>
    </location>
</feature>
<evidence type="ECO:0000256" key="5">
    <source>
        <dbReference type="ARBA" id="ARBA00023136"/>
    </source>
</evidence>
<keyword evidence="5 6" id="KW-0472">Membrane</keyword>
<keyword evidence="4 6" id="KW-1133">Transmembrane helix</keyword>
<dbReference type="PANTHER" id="PTHR23511:SF34">
    <property type="entry name" value="SYNAPTIC VESICLE GLYCOPROTEIN 2"/>
    <property type="match status" value="1"/>
</dbReference>
<dbReference type="SUPFAM" id="SSF103473">
    <property type="entry name" value="MFS general substrate transporter"/>
    <property type="match status" value="1"/>
</dbReference>
<dbReference type="PANTHER" id="PTHR23511">
    <property type="entry name" value="SYNAPTIC VESICLE GLYCOPROTEIN 2"/>
    <property type="match status" value="1"/>
</dbReference>
<evidence type="ECO:0000256" key="2">
    <source>
        <dbReference type="ARBA" id="ARBA00022448"/>
    </source>
</evidence>
<proteinExistence type="predicted"/>
<dbReference type="PROSITE" id="PS00216">
    <property type="entry name" value="SUGAR_TRANSPORT_1"/>
    <property type="match status" value="1"/>
</dbReference>
<evidence type="ECO:0000259" key="7">
    <source>
        <dbReference type="PROSITE" id="PS50850"/>
    </source>
</evidence>
<dbReference type="InterPro" id="IPR005829">
    <property type="entry name" value="Sugar_transporter_CS"/>
</dbReference>
<dbReference type="EMBL" id="CAJNIZ010017358">
    <property type="protein sequence ID" value="CAE7397418.1"/>
    <property type="molecule type" value="Genomic_DNA"/>
</dbReference>
<protein>
    <submittedName>
        <fullName evidence="8">STP10 protein</fullName>
    </submittedName>
</protein>
<feature type="domain" description="Major facilitator superfamily (MFS) profile" evidence="7">
    <location>
        <begin position="31"/>
        <end position="449"/>
    </location>
</feature>
<dbReference type="GO" id="GO:0016020">
    <property type="term" value="C:membrane"/>
    <property type="evidence" value="ECO:0007669"/>
    <property type="project" value="UniProtKB-SubCell"/>
</dbReference>
<comment type="subcellular location">
    <subcellularLocation>
        <location evidence="1">Membrane</location>
        <topology evidence="1">Multi-pass membrane protein</topology>
    </subcellularLocation>
</comment>
<accession>A0A812QPL2</accession>
<dbReference type="AlphaFoldDB" id="A0A812QPL2"/>
<evidence type="ECO:0000313" key="9">
    <source>
        <dbReference type="Proteomes" id="UP000649617"/>
    </source>
</evidence>
<name>A0A812QPL2_SYMPI</name>
<feature type="transmembrane region" description="Helical" evidence="6">
    <location>
        <begin position="184"/>
        <end position="203"/>
    </location>
</feature>
<keyword evidence="2" id="KW-0813">Transport</keyword>
<feature type="transmembrane region" description="Helical" evidence="6">
    <location>
        <begin position="67"/>
        <end position="88"/>
    </location>
</feature>
<dbReference type="InterPro" id="IPR020846">
    <property type="entry name" value="MFS_dom"/>
</dbReference>
<dbReference type="Proteomes" id="UP000649617">
    <property type="component" value="Unassembled WGS sequence"/>
</dbReference>
<dbReference type="OrthoDB" id="691673at2759"/>
<evidence type="ECO:0000256" key="3">
    <source>
        <dbReference type="ARBA" id="ARBA00022692"/>
    </source>
</evidence>
<dbReference type="GO" id="GO:0022857">
    <property type="term" value="F:transmembrane transporter activity"/>
    <property type="evidence" value="ECO:0007669"/>
    <property type="project" value="InterPro"/>
</dbReference>
<feature type="transmembrane region" description="Helical" evidence="6">
    <location>
        <begin position="332"/>
        <end position="352"/>
    </location>
</feature>
<feature type="transmembrane region" description="Helical" evidence="6">
    <location>
        <begin position="142"/>
        <end position="164"/>
    </location>
</feature>
<dbReference type="InterPro" id="IPR005828">
    <property type="entry name" value="MFS_sugar_transport-like"/>
</dbReference>
<evidence type="ECO:0000256" key="4">
    <source>
        <dbReference type="ARBA" id="ARBA00022989"/>
    </source>
</evidence>
<keyword evidence="9" id="KW-1185">Reference proteome</keyword>
<reference evidence="8" key="1">
    <citation type="submission" date="2021-02" db="EMBL/GenBank/DDBJ databases">
        <authorList>
            <person name="Dougan E. K."/>
            <person name="Rhodes N."/>
            <person name="Thang M."/>
            <person name="Chan C."/>
        </authorList>
    </citation>
    <scope>NUCLEOTIDE SEQUENCE</scope>
</reference>
<dbReference type="PROSITE" id="PS50850">
    <property type="entry name" value="MFS"/>
    <property type="match status" value="1"/>
</dbReference>
<dbReference type="Pfam" id="PF00083">
    <property type="entry name" value="Sugar_tr"/>
    <property type="match status" value="1"/>
</dbReference>
<sequence length="469" mass="50549">MHKGYNSCDGSSLTIGQVLDELPFGSFHIGHILWTTTAVAIFAIHSEMTPYMFPGLQMQFGADKDELSTYAAAYQAGCAFGALLAPVLADKLGRKPTLVFATAVTTLLNYASASATSFNMILVLRTLGSASWGIAYSALGPWYVEFLPTAARGAMLAAITLGWPVGRGAVIVSSDVFDNNWQKMQLLSAVSMGVLLLGTCLIYESPRYLVATGRIEEAKAVLADLHRRNGKQWSSDCRLRIATASSTDERSWQELFNGEFLPKIRFCLILFSLLSMTTIMIDTWGPMLFQNLMFPDDNALPRALLMIFNVGDFCGLVVSVLVVDFIGRRGSFAVGFFFQGTLLLGLAGTHVLNDAARLYLQSILGAVSASCRGFAWEGAIMWVLEAFPTTLRTAALSLSRVVMHSMAIITLKVSAQCLSSLPAFTWLQLLGCTSLVGGVIVFLCNPAESACKPLMEGSSVTAKDAGSQA</sequence>
<organism evidence="8 9">
    <name type="scientific">Symbiodinium pilosum</name>
    <name type="common">Dinoflagellate</name>
    <dbReference type="NCBI Taxonomy" id="2952"/>
    <lineage>
        <taxon>Eukaryota</taxon>
        <taxon>Sar</taxon>
        <taxon>Alveolata</taxon>
        <taxon>Dinophyceae</taxon>
        <taxon>Suessiales</taxon>
        <taxon>Symbiodiniaceae</taxon>
        <taxon>Symbiodinium</taxon>
    </lineage>
</organism>
<feature type="transmembrane region" description="Helical" evidence="6">
    <location>
        <begin position="100"/>
        <end position="122"/>
    </location>
</feature>
<gene>
    <name evidence="8" type="primary">STP10</name>
    <name evidence="8" type="ORF">SPIL2461_LOCUS9788</name>
</gene>
<dbReference type="InterPro" id="IPR036259">
    <property type="entry name" value="MFS_trans_sf"/>
</dbReference>
<feature type="transmembrane region" description="Helical" evidence="6">
    <location>
        <begin position="304"/>
        <end position="325"/>
    </location>
</feature>
<dbReference type="Gene3D" id="1.20.1250.20">
    <property type="entry name" value="MFS general substrate transporter like domains"/>
    <property type="match status" value="1"/>
</dbReference>
<evidence type="ECO:0000313" key="8">
    <source>
        <dbReference type="EMBL" id="CAE7397418.1"/>
    </source>
</evidence>